<dbReference type="InterPro" id="IPR016163">
    <property type="entry name" value="Ald_DH_C"/>
</dbReference>
<protein>
    <submittedName>
        <fullName evidence="7">Putative benzaldehyde dehydrogenase AreC</fullName>
    </submittedName>
</protein>
<dbReference type="GO" id="GO:0016620">
    <property type="term" value="F:oxidoreductase activity, acting on the aldehyde or oxo group of donors, NAD or NADP as acceptor"/>
    <property type="evidence" value="ECO:0007669"/>
    <property type="project" value="InterPro"/>
</dbReference>
<feature type="domain" description="Aldehyde dehydrogenase" evidence="6">
    <location>
        <begin position="15"/>
        <end position="474"/>
    </location>
</feature>
<evidence type="ECO:0000259" key="6">
    <source>
        <dbReference type="Pfam" id="PF00171"/>
    </source>
</evidence>
<dbReference type="AlphaFoldDB" id="A0A133KN99"/>
<dbReference type="InterPro" id="IPR016162">
    <property type="entry name" value="Ald_DH_N"/>
</dbReference>
<evidence type="ECO:0000313" key="8">
    <source>
        <dbReference type="Proteomes" id="UP000070376"/>
    </source>
</evidence>
<dbReference type="FunFam" id="3.40.309.10:FF:000009">
    <property type="entry name" value="Aldehyde dehydrogenase A"/>
    <property type="match status" value="1"/>
</dbReference>
<dbReference type="PANTHER" id="PTHR42986">
    <property type="entry name" value="BENZALDEHYDE DEHYDROGENASE YFMT"/>
    <property type="match status" value="1"/>
</dbReference>
<dbReference type="RefSeq" id="WP_026683431.1">
    <property type="nucleotide sequence ID" value="NZ_KQ955857.1"/>
</dbReference>
<evidence type="ECO:0000256" key="3">
    <source>
        <dbReference type="ARBA" id="ARBA00023027"/>
    </source>
</evidence>
<dbReference type="EMBL" id="LRPN01000083">
    <property type="protein sequence ID" value="KWZ80996.1"/>
    <property type="molecule type" value="Genomic_DNA"/>
</dbReference>
<keyword evidence="2 5" id="KW-0560">Oxidoreductase</keyword>
<dbReference type="InterPro" id="IPR015590">
    <property type="entry name" value="Aldehyde_DH_dom"/>
</dbReference>
<accession>A0A133KN99</accession>
<evidence type="ECO:0000256" key="4">
    <source>
        <dbReference type="PROSITE-ProRule" id="PRU10007"/>
    </source>
</evidence>
<dbReference type="InterPro" id="IPR016161">
    <property type="entry name" value="Ald_DH/histidinol_DH"/>
</dbReference>
<dbReference type="Proteomes" id="UP000070376">
    <property type="component" value="Unassembled WGS sequence"/>
</dbReference>
<keyword evidence="3" id="KW-0520">NAD</keyword>
<proteinExistence type="inferred from homology"/>
<dbReference type="SUPFAM" id="SSF53720">
    <property type="entry name" value="ALDH-like"/>
    <property type="match status" value="1"/>
</dbReference>
<evidence type="ECO:0000256" key="5">
    <source>
        <dbReference type="RuleBase" id="RU003345"/>
    </source>
</evidence>
<dbReference type="Pfam" id="PF00171">
    <property type="entry name" value="Aldedh"/>
    <property type="match status" value="1"/>
</dbReference>
<gene>
    <name evidence="7" type="ORF">HMPREF3213_02149</name>
</gene>
<dbReference type="Gene3D" id="3.40.309.10">
    <property type="entry name" value="Aldehyde Dehydrogenase, Chain A, domain 2"/>
    <property type="match status" value="1"/>
</dbReference>
<dbReference type="Gene3D" id="3.40.605.10">
    <property type="entry name" value="Aldehyde Dehydrogenase, Chain A, domain 1"/>
    <property type="match status" value="1"/>
</dbReference>
<comment type="similarity">
    <text evidence="1 5">Belongs to the aldehyde dehydrogenase family.</text>
</comment>
<name>A0A133KN99_HEYCO</name>
<evidence type="ECO:0000256" key="2">
    <source>
        <dbReference type="ARBA" id="ARBA00023002"/>
    </source>
</evidence>
<feature type="active site" evidence="4">
    <location>
        <position position="253"/>
    </location>
</feature>
<reference evidence="8" key="1">
    <citation type="submission" date="2016-01" db="EMBL/GenBank/DDBJ databases">
        <authorList>
            <person name="Mitreva M."/>
            <person name="Pepin K.H."/>
            <person name="Mihindukulasuriya K.A."/>
            <person name="Fulton R."/>
            <person name="Fronick C."/>
            <person name="O'Laughlin M."/>
            <person name="Miner T."/>
            <person name="Herter B."/>
            <person name="Rosa B.A."/>
            <person name="Cordes M."/>
            <person name="Tomlinson C."/>
            <person name="Wollam A."/>
            <person name="Palsikar V.B."/>
            <person name="Mardis E.R."/>
            <person name="Wilson R.K."/>
        </authorList>
    </citation>
    <scope>NUCLEOTIDE SEQUENCE [LARGE SCALE GENOMIC DNA]</scope>
    <source>
        <strain evidence="8">GED7749B</strain>
    </source>
</reference>
<evidence type="ECO:0000256" key="1">
    <source>
        <dbReference type="ARBA" id="ARBA00009986"/>
    </source>
</evidence>
<dbReference type="PROSITE" id="PS00687">
    <property type="entry name" value="ALDEHYDE_DEHYDR_GLU"/>
    <property type="match status" value="1"/>
</dbReference>
<evidence type="ECO:0000313" key="7">
    <source>
        <dbReference type="EMBL" id="KWZ80996.1"/>
    </source>
</evidence>
<organism evidence="7 8">
    <name type="scientific">Heyndrickxia coagulans</name>
    <name type="common">Weizmannia coagulans</name>
    <dbReference type="NCBI Taxonomy" id="1398"/>
    <lineage>
        <taxon>Bacteria</taxon>
        <taxon>Bacillati</taxon>
        <taxon>Bacillota</taxon>
        <taxon>Bacilli</taxon>
        <taxon>Bacillales</taxon>
        <taxon>Bacillaceae</taxon>
        <taxon>Heyndrickxia</taxon>
    </lineage>
</organism>
<dbReference type="PANTHER" id="PTHR42986:SF1">
    <property type="entry name" value="BENZALDEHYDE DEHYDROGENASE YFMT"/>
    <property type="match status" value="1"/>
</dbReference>
<dbReference type="InterPro" id="IPR029510">
    <property type="entry name" value="Ald_DH_CS_GLU"/>
</dbReference>
<sequence>MDFFSYNKSFINGEWVEGESSVSKAVDNPYDRQVLMEVKLATLEQVRKAFSSAQLSQKEWGKTDAAERRMILEKAVSVFEKYQPQLVETLIKDSGSTRMKAEFEVYATLLVMKESIKMTDKVYTKTELKSVFEGRKSYYYRLPKGVISCISPFNFPMYLSARTLFPAIALGNTVVHKPDIKTAVSGGVIFAAILKEAGLPKGVYNLVLTNSREIGDEMLVNPAVARISFTGSTEAGRHIGEVAGRYLKDVSLELGGNNPFVVLGDADVDKAVACAIQGRFFHQGQICMSTNRIIVSAPLYEAFVEKFVEAARRVKCGDPSEKDTLVGPLIDERQIEKALKFVEDAKKAGNKLALEGKREGNVITPFVFVDVDNKDEIAQNEMFSPIVSIIKAASDEEAIELANDTPYGLSSAVHTGNLDKGFEAALKIESGMTHINDHTVQDEPAIPFGGVKASGIGRFGNPWIAEEFTELKWVTVD</sequence>
<dbReference type="PATRIC" id="fig|1398.22.peg.2154"/>
<comment type="caution">
    <text evidence="7">The sequence shown here is derived from an EMBL/GenBank/DDBJ whole genome shotgun (WGS) entry which is preliminary data.</text>
</comment>